<dbReference type="EMBL" id="BLPF01000002">
    <property type="protein sequence ID" value="GFJ82624.1"/>
    <property type="molecule type" value="Genomic_DNA"/>
</dbReference>
<organism evidence="2 3">
    <name type="scientific">Phytohabitans houttuyneae</name>
    <dbReference type="NCBI Taxonomy" id="1076126"/>
    <lineage>
        <taxon>Bacteria</taxon>
        <taxon>Bacillati</taxon>
        <taxon>Actinomycetota</taxon>
        <taxon>Actinomycetes</taxon>
        <taxon>Micromonosporales</taxon>
        <taxon>Micromonosporaceae</taxon>
    </lineage>
</organism>
<feature type="transmembrane region" description="Helical" evidence="1">
    <location>
        <begin position="80"/>
        <end position="100"/>
    </location>
</feature>
<keyword evidence="1" id="KW-1133">Transmembrane helix</keyword>
<gene>
    <name evidence="2" type="ORF">Phou_068040</name>
</gene>
<keyword evidence="1" id="KW-0472">Membrane</keyword>
<proteinExistence type="predicted"/>
<evidence type="ECO:0000313" key="2">
    <source>
        <dbReference type="EMBL" id="GFJ82624.1"/>
    </source>
</evidence>
<protein>
    <submittedName>
        <fullName evidence="2">Uncharacterized protein</fullName>
    </submittedName>
</protein>
<name>A0A6V8KFN8_9ACTN</name>
<evidence type="ECO:0000313" key="3">
    <source>
        <dbReference type="Proteomes" id="UP000482800"/>
    </source>
</evidence>
<accession>A0A6V8KFN8</accession>
<feature type="transmembrane region" description="Helical" evidence="1">
    <location>
        <begin position="106"/>
        <end position="131"/>
    </location>
</feature>
<reference evidence="2 3" key="1">
    <citation type="submission" date="2020-03" db="EMBL/GenBank/DDBJ databases">
        <title>Whole genome shotgun sequence of Phytohabitans houttuyneae NBRC 108639.</title>
        <authorList>
            <person name="Komaki H."/>
            <person name="Tamura T."/>
        </authorList>
    </citation>
    <scope>NUCLEOTIDE SEQUENCE [LARGE SCALE GENOMIC DNA]</scope>
    <source>
        <strain evidence="2 3">NBRC 108639</strain>
    </source>
</reference>
<evidence type="ECO:0000256" key="1">
    <source>
        <dbReference type="SAM" id="Phobius"/>
    </source>
</evidence>
<feature type="transmembrane region" description="Helical" evidence="1">
    <location>
        <begin position="138"/>
        <end position="158"/>
    </location>
</feature>
<dbReference type="Proteomes" id="UP000482800">
    <property type="component" value="Unassembled WGS sequence"/>
</dbReference>
<comment type="caution">
    <text evidence="2">The sequence shown here is derived from an EMBL/GenBank/DDBJ whole genome shotgun (WGS) entry which is preliminary data.</text>
</comment>
<feature type="transmembrane region" description="Helical" evidence="1">
    <location>
        <begin position="41"/>
        <end position="60"/>
    </location>
</feature>
<reference evidence="2 3" key="2">
    <citation type="submission" date="2020-03" db="EMBL/GenBank/DDBJ databases">
        <authorList>
            <person name="Ichikawa N."/>
            <person name="Kimura A."/>
            <person name="Kitahashi Y."/>
            <person name="Uohara A."/>
        </authorList>
    </citation>
    <scope>NUCLEOTIDE SEQUENCE [LARGE SCALE GENOMIC DNA]</scope>
    <source>
        <strain evidence="2 3">NBRC 108639</strain>
    </source>
</reference>
<keyword evidence="3" id="KW-1185">Reference proteome</keyword>
<keyword evidence="1" id="KW-0812">Transmembrane</keyword>
<sequence>MREAAALTALALLDSMFAGFRSSLGRTGLIRHRHRDVLAHLRGLGLSAGLLAPVAAVTLLDVAVRDGRLATYVTAGRAMLAVYLPFAGLVLAALAGYLVLRWQHRFLAAALVLGPCTLLRPLVAAAGVGAAGWASRDVLATALALGAVAAALAVEPWAERRWYGGSPPRGVARRGEGTW</sequence>
<dbReference type="AlphaFoldDB" id="A0A6V8KFN8"/>
<dbReference type="RefSeq" id="WP_173063374.1">
    <property type="nucleotide sequence ID" value="NZ_BAABGO010000010.1"/>
</dbReference>